<dbReference type="EMBL" id="PTTJ01000089">
    <property type="protein sequence ID" value="RJP11396.1"/>
    <property type="molecule type" value="Genomic_DNA"/>
</dbReference>
<keyword evidence="1" id="KW-1133">Transmembrane helix</keyword>
<name>A0A3A4MZM7_9STRE</name>
<feature type="transmembrane region" description="Helical" evidence="1">
    <location>
        <begin position="165"/>
        <end position="184"/>
    </location>
</feature>
<dbReference type="Proteomes" id="UP000265600">
    <property type="component" value="Unassembled WGS sequence"/>
</dbReference>
<evidence type="ECO:0000256" key="1">
    <source>
        <dbReference type="SAM" id="Phobius"/>
    </source>
</evidence>
<feature type="transmembrane region" description="Helical" evidence="1">
    <location>
        <begin position="64"/>
        <end position="83"/>
    </location>
</feature>
<dbReference type="InterPro" id="IPR010374">
    <property type="entry name" value="DUF969"/>
</dbReference>
<reference evidence="3" key="1">
    <citation type="submission" date="2018-02" db="EMBL/GenBank/DDBJ databases">
        <authorList>
            <person name="Handem S."/>
        </authorList>
    </citation>
    <scope>NUCLEOTIDE SEQUENCE [LARGE SCALE GENOMIC DNA]</scope>
    <source>
        <strain evidence="3">Spain3473</strain>
    </source>
</reference>
<sequence>MDIKEFDMEWIKLIGIAIIVVGFILKFDTIATVVLAGLVTALVSGVSLVEFLEILGKEFSNQRVLTIFMVTLPLVGLSETFGLKQRSIDLIRKIKGLTVGNFYTVYFFIRELAGFFSIRLGGHPQFVRPLVQPMGEAAAESQLGRKLTEVEDETIKARAAANENFGNFFAQNTFVGAGGVLLIGGTLDQLGYESNYAGIASASIIVAVITLIVVGIYNYLFDKKLTSEKTRGGEQK</sequence>
<keyword evidence="1" id="KW-0812">Transmembrane</keyword>
<proteinExistence type="predicted"/>
<accession>A0A3A4MZM7</accession>
<evidence type="ECO:0000313" key="3">
    <source>
        <dbReference type="Proteomes" id="UP000265600"/>
    </source>
</evidence>
<protein>
    <submittedName>
        <fullName evidence="2">DUF969 domain-containing protein</fullName>
    </submittedName>
</protein>
<keyword evidence="1" id="KW-0472">Membrane</keyword>
<organism evidence="2 3">
    <name type="scientific">Streptococcus pseudopneumoniae</name>
    <dbReference type="NCBI Taxonomy" id="257758"/>
    <lineage>
        <taxon>Bacteria</taxon>
        <taxon>Bacillati</taxon>
        <taxon>Bacillota</taxon>
        <taxon>Bacilli</taxon>
        <taxon>Lactobacillales</taxon>
        <taxon>Streptococcaceae</taxon>
        <taxon>Streptococcus</taxon>
    </lineage>
</organism>
<feature type="transmembrane region" description="Helical" evidence="1">
    <location>
        <begin position="10"/>
        <end position="27"/>
    </location>
</feature>
<feature type="transmembrane region" description="Helical" evidence="1">
    <location>
        <begin position="196"/>
        <end position="221"/>
    </location>
</feature>
<gene>
    <name evidence="2" type="ORF">C5O69_06945</name>
</gene>
<feature type="transmembrane region" description="Helical" evidence="1">
    <location>
        <begin position="33"/>
        <end position="52"/>
    </location>
</feature>
<dbReference type="AlphaFoldDB" id="A0A3A4MZM7"/>
<evidence type="ECO:0000313" key="2">
    <source>
        <dbReference type="EMBL" id="RJP11396.1"/>
    </source>
</evidence>
<comment type="caution">
    <text evidence="2">The sequence shown here is derived from an EMBL/GenBank/DDBJ whole genome shotgun (WGS) entry which is preliminary data.</text>
</comment>
<dbReference type="Pfam" id="PF06149">
    <property type="entry name" value="DUF969"/>
    <property type="match status" value="1"/>
</dbReference>